<feature type="transmembrane region" description="Helical" evidence="8">
    <location>
        <begin position="671"/>
        <end position="689"/>
    </location>
</feature>
<evidence type="ECO:0000313" key="11">
    <source>
        <dbReference type="Proteomes" id="UP000502260"/>
    </source>
</evidence>
<feature type="transmembrane region" description="Helical" evidence="8">
    <location>
        <begin position="95"/>
        <end position="114"/>
    </location>
</feature>
<keyword evidence="11" id="KW-1185">Reference proteome</keyword>
<dbReference type="PRINTS" id="PR01434">
    <property type="entry name" value="NADHDHGNASE5"/>
</dbReference>
<feature type="transmembrane region" description="Helical" evidence="8">
    <location>
        <begin position="447"/>
        <end position="475"/>
    </location>
</feature>
<comment type="subcellular location">
    <subcellularLocation>
        <location evidence="1">Cell membrane</location>
        <topology evidence="1">Multi-pass membrane protein</topology>
    </subcellularLocation>
    <subcellularLocation>
        <location evidence="7">Membrane</location>
        <topology evidence="7">Multi-pass membrane protein</topology>
    </subcellularLocation>
</comment>
<dbReference type="AlphaFoldDB" id="A0A6F8VD95"/>
<evidence type="ECO:0000256" key="6">
    <source>
        <dbReference type="ARBA" id="ARBA00023136"/>
    </source>
</evidence>
<feature type="transmembrane region" description="Helical" evidence="8">
    <location>
        <begin position="185"/>
        <end position="209"/>
    </location>
</feature>
<feature type="transmembrane region" description="Helical" evidence="8">
    <location>
        <begin position="154"/>
        <end position="173"/>
    </location>
</feature>
<evidence type="ECO:0000313" key="10">
    <source>
        <dbReference type="EMBL" id="BCB27310.1"/>
    </source>
</evidence>
<dbReference type="PANTHER" id="PTHR42682:SF3">
    <property type="entry name" value="FORMATE HYDROGENLYASE SUBUNIT 3-RELATED"/>
    <property type="match status" value="1"/>
</dbReference>
<name>A0A6F8VD95_9PROT</name>
<feature type="transmembrane region" description="Helical" evidence="8">
    <location>
        <begin position="321"/>
        <end position="344"/>
    </location>
</feature>
<feature type="transmembrane region" description="Helical" evidence="8">
    <location>
        <begin position="51"/>
        <end position="75"/>
    </location>
</feature>
<evidence type="ECO:0000259" key="9">
    <source>
        <dbReference type="Pfam" id="PF00361"/>
    </source>
</evidence>
<feature type="transmembrane region" description="Helical" evidence="8">
    <location>
        <begin position="364"/>
        <end position="382"/>
    </location>
</feature>
<organism evidence="10 11">
    <name type="scientific">Sulfurimicrobium lacus</name>
    <dbReference type="NCBI Taxonomy" id="2715678"/>
    <lineage>
        <taxon>Bacteria</taxon>
        <taxon>Pseudomonadati</taxon>
        <taxon>Pseudomonadota</taxon>
        <taxon>Betaproteobacteria</taxon>
        <taxon>Nitrosomonadales</taxon>
        <taxon>Sulfuricellaceae</taxon>
        <taxon>Sulfurimicrobium</taxon>
    </lineage>
</organism>
<keyword evidence="4 8" id="KW-1133">Transmembrane helix</keyword>
<feature type="transmembrane region" description="Helical" evidence="8">
    <location>
        <begin position="229"/>
        <end position="250"/>
    </location>
</feature>
<feature type="transmembrane region" description="Helical" evidence="8">
    <location>
        <begin position="15"/>
        <end position="39"/>
    </location>
</feature>
<keyword evidence="6 8" id="KW-0472">Membrane</keyword>
<evidence type="ECO:0000256" key="2">
    <source>
        <dbReference type="ARBA" id="ARBA00022475"/>
    </source>
</evidence>
<dbReference type="KEGG" id="slac:SKTS_21960"/>
<feature type="transmembrane region" description="Helical" evidence="8">
    <location>
        <begin position="293"/>
        <end position="314"/>
    </location>
</feature>
<feature type="domain" description="NADH:quinone oxidoreductase/Mrp antiporter transmembrane" evidence="9">
    <location>
        <begin position="150"/>
        <end position="435"/>
    </location>
</feature>
<feature type="transmembrane region" description="Helical" evidence="8">
    <location>
        <begin position="262"/>
        <end position="281"/>
    </location>
</feature>
<sequence length="691" mass="74766">MVEGSIGEALAMSTAIPLLIAYVAAACALLSGVVSLFAGRHHPGFLHSGSFLFLFLAGATSIAAGGWALLANLTLTGQMALGLPWLKWHMRLDPLSGFFLLLLGTLVIAVSLYGPSYTREFARGKAAQPLPPLGVFTATFILGMQMLLLADDALVFMIFWEMMSLSGYFLVVYQHQHAANRHAAFLYLLLAHVGALVILLSFGVLAAFGGGLTFDQMRVAHLTPQWATLAFLFAFIGFGTKSGMAPLHVWLPDAHPVAPSHISAMMSGAMIKMGIYGIVRVSYDLIGNVRWEWGLLVLVIGTASALLGVLYALMQHDLKRLLAYHSIENIGIILMGLGMSMIFIGSGHKLLGTLGLVAALYHTLNHALFKGLLFLGAGAVLYRTHERDLERMGGLIHRMPVTAFMFLVGSVAISALPPFNGFVSEWLTFQTALQAPALENGVLRTMIPISAALLALTGALAAACFVKAFGIAFLGKPRTRRVARAREVPRGMQGGMALLAVLCLLLGVLPTSVIMVMAPVTQLLVQESLPSAAAQGWLWLTPISPQVASYSAPLVLIAIVVVFGMGFLLLKRGAVPARRVDTWDCGFGRLTARMEYTSTAFTQPIRRVFGAVWKVEEDVETVAGAGPIPRVTSIRHHLHVQDWSWLKVYQPIGRLVLHAARRIGFIQTGNIHTYLKYSLATLLFLLWIVSL</sequence>
<keyword evidence="3 7" id="KW-0812">Transmembrane</keyword>
<dbReference type="PANTHER" id="PTHR42682">
    <property type="entry name" value="HYDROGENASE-4 COMPONENT F"/>
    <property type="match status" value="1"/>
</dbReference>
<dbReference type="GO" id="GO:0016491">
    <property type="term" value="F:oxidoreductase activity"/>
    <property type="evidence" value="ECO:0007669"/>
    <property type="project" value="UniProtKB-KW"/>
</dbReference>
<keyword evidence="2" id="KW-1003">Cell membrane</keyword>
<feature type="transmembrane region" description="Helical" evidence="8">
    <location>
        <begin position="126"/>
        <end position="148"/>
    </location>
</feature>
<dbReference type="Pfam" id="PF00361">
    <property type="entry name" value="Proton_antipo_M"/>
    <property type="match status" value="1"/>
</dbReference>
<dbReference type="InterPro" id="IPR001750">
    <property type="entry name" value="ND/Mrp_TM"/>
</dbReference>
<dbReference type="Proteomes" id="UP000502260">
    <property type="component" value="Chromosome"/>
</dbReference>
<dbReference type="EMBL" id="AP022853">
    <property type="protein sequence ID" value="BCB27310.1"/>
    <property type="molecule type" value="Genomic_DNA"/>
</dbReference>
<accession>A0A6F8VD95</accession>
<evidence type="ECO:0000256" key="3">
    <source>
        <dbReference type="ARBA" id="ARBA00022692"/>
    </source>
</evidence>
<keyword evidence="5" id="KW-0560">Oxidoreductase</keyword>
<dbReference type="NCBIfam" id="NF005086">
    <property type="entry name" value="PRK06521.1"/>
    <property type="match status" value="1"/>
</dbReference>
<feature type="transmembrane region" description="Helical" evidence="8">
    <location>
        <begin position="547"/>
        <end position="570"/>
    </location>
</feature>
<feature type="transmembrane region" description="Helical" evidence="8">
    <location>
        <begin position="496"/>
        <end position="520"/>
    </location>
</feature>
<dbReference type="InterPro" id="IPR052175">
    <property type="entry name" value="ComplexI-like_HydComp"/>
</dbReference>
<dbReference type="GO" id="GO:0005886">
    <property type="term" value="C:plasma membrane"/>
    <property type="evidence" value="ECO:0007669"/>
    <property type="project" value="UniProtKB-SubCell"/>
</dbReference>
<evidence type="ECO:0000256" key="4">
    <source>
        <dbReference type="ARBA" id="ARBA00022989"/>
    </source>
</evidence>
<evidence type="ECO:0000256" key="1">
    <source>
        <dbReference type="ARBA" id="ARBA00004651"/>
    </source>
</evidence>
<protein>
    <submittedName>
        <fullName evidence="10">Hydrogenase 4 subunit B</fullName>
    </submittedName>
</protein>
<evidence type="ECO:0000256" key="7">
    <source>
        <dbReference type="RuleBase" id="RU000320"/>
    </source>
</evidence>
<evidence type="ECO:0000256" key="5">
    <source>
        <dbReference type="ARBA" id="ARBA00023002"/>
    </source>
</evidence>
<reference evidence="11" key="1">
    <citation type="submission" date="2020-03" db="EMBL/GenBank/DDBJ databases">
        <title>Complete genome sequence of sulfur-oxidizing bacterium skT11.</title>
        <authorList>
            <person name="Kanda M."/>
            <person name="Kojima H."/>
            <person name="Fukui M."/>
        </authorList>
    </citation>
    <scope>NUCLEOTIDE SEQUENCE [LARGE SCALE GENOMIC DNA]</scope>
    <source>
        <strain evidence="11">skT11</strain>
    </source>
</reference>
<feature type="transmembrane region" description="Helical" evidence="8">
    <location>
        <begin position="403"/>
        <end position="427"/>
    </location>
</feature>
<proteinExistence type="predicted"/>
<evidence type="ECO:0000256" key="8">
    <source>
        <dbReference type="SAM" id="Phobius"/>
    </source>
</evidence>
<dbReference type="RefSeq" id="WP_198420349.1">
    <property type="nucleotide sequence ID" value="NZ_AP022853.1"/>
</dbReference>
<gene>
    <name evidence="10" type="primary">hyfB</name>
    <name evidence="10" type="ORF">SKTS_21960</name>
</gene>